<dbReference type="InterPro" id="IPR059161">
    <property type="entry name" value="Znf-C2H2_STOP1/2_3rd"/>
</dbReference>
<evidence type="ECO:0000313" key="13">
    <source>
        <dbReference type="Proteomes" id="UP000244005"/>
    </source>
</evidence>
<protein>
    <recommendedName>
        <fullName evidence="11">C2H2-type domain-containing protein</fullName>
    </recommendedName>
</protein>
<accession>A0A2R6WLT6</accession>
<sequence length="701" mass="73391">MQQGGGQGSEGRHPSSPRGAGGGGGGGGGGGNLNKFSLLGQQLTYAQQQNPAPPSNMGFSLGVHPQQQQVQNHQSHSQAFAQAQTMSGGGGGNERGYANFLQSPGVVGGGGPSFNQNNNQNLAHFMSQVPQSGQDLFNKNNMAMGLQGSQGQEAIMSALQIIQQKIVHLQAIVPYLASGQAQGAGNNQAQQQQTAAASTINMINQLAAVATSMLPCQAQAPQQSPSVPNHQQQGPMGSNNFPGPPNNNQLSEIIQHLGESIPPQAFNFFQQQGPPSMNNPAMGNSMASGFSGMQGNGSNNNLAATLPGQLGAGLVGGLSGVFGCDGGNGNPNSGQNLRNKELGSGLSNQMGNGIARNTLGTAGGGMESSVMSNRPSSHSSMANSPPQMDEDGGRRRARDEDDDGEGEKLDPSEYELIEMDAIEILAEHTHFCEICGKGFKRDANLRMHMRGHGDEYKTPAALARPDKAVHDQAAVKERRYSCPYAGCKRNKKHRKFAPLKTMLCVKNHYRRSHCPKMLACQKCKSKKFSVVADLKTHEKHCGCDKWQCSCGTTFSRKDKLLGHIALFQGHTPAVPLGDVDGHRELDSIDLSSSNPNLVQQQQQQSVNNSSGYNLSGNSSGMGSGMGLSGLSSGMGGGGNGNSLGHVMTGMHGRIADESDGTPSNSYSGAGSSLLPQSSMLSNLFTSNFMEGSNGGSSAHLH</sequence>
<dbReference type="Gene3D" id="3.30.160.60">
    <property type="entry name" value="Classic Zinc Finger"/>
    <property type="match status" value="1"/>
</dbReference>
<name>A0A2R6WLT6_MARPO</name>
<dbReference type="Pfam" id="PF23118">
    <property type="entry name" value="zf-C2H2_STOP2_C"/>
    <property type="match status" value="1"/>
</dbReference>
<dbReference type="PANTHER" id="PTHR46352:SF1">
    <property type="entry name" value="PROTEIN SENSITIVE TO PROTON RHIZOTOXICITY 1"/>
    <property type="match status" value="1"/>
</dbReference>
<keyword evidence="3" id="KW-0677">Repeat</keyword>
<dbReference type="FunFam" id="3.30.160.60:FF:000100">
    <property type="entry name" value="Zinc finger 45-like"/>
    <property type="match status" value="1"/>
</dbReference>
<evidence type="ECO:0000256" key="6">
    <source>
        <dbReference type="ARBA" id="ARBA00023015"/>
    </source>
</evidence>
<feature type="compositionally biased region" description="Low complexity" evidence="10">
    <location>
        <begin position="590"/>
        <end position="618"/>
    </location>
</feature>
<evidence type="ECO:0000313" key="12">
    <source>
        <dbReference type="EMBL" id="PTQ34795.1"/>
    </source>
</evidence>
<dbReference type="AlphaFoldDB" id="A0A2R6WLT6"/>
<evidence type="ECO:0000256" key="4">
    <source>
        <dbReference type="ARBA" id="ARBA00022771"/>
    </source>
</evidence>
<dbReference type="InterPro" id="IPR058196">
    <property type="entry name" value="zf-C2H2_STOP1/2_C"/>
</dbReference>
<feature type="region of interest" description="Disordered" evidence="10">
    <location>
        <begin position="331"/>
        <end position="410"/>
    </location>
</feature>
<dbReference type="OrthoDB" id="8113227at2759"/>
<keyword evidence="7" id="KW-0804">Transcription</keyword>
<dbReference type="Gramene" id="Mp7g07550.1">
    <property type="protein sequence ID" value="Mp7g07550.1.cds1"/>
    <property type="gene ID" value="Mp7g07550"/>
</dbReference>
<feature type="domain" description="C2H2-type" evidence="11">
    <location>
        <begin position="430"/>
        <end position="457"/>
    </location>
</feature>
<evidence type="ECO:0000256" key="7">
    <source>
        <dbReference type="ARBA" id="ARBA00023163"/>
    </source>
</evidence>
<dbReference type="InterPro" id="IPR036236">
    <property type="entry name" value="Znf_C2H2_sf"/>
</dbReference>
<feature type="compositionally biased region" description="Gly residues" evidence="10">
    <location>
        <begin position="19"/>
        <end position="32"/>
    </location>
</feature>
<feature type="region of interest" description="Disordered" evidence="10">
    <location>
        <begin position="585"/>
        <end position="672"/>
    </location>
</feature>
<evidence type="ECO:0000256" key="10">
    <source>
        <dbReference type="SAM" id="MobiDB-lite"/>
    </source>
</evidence>
<feature type="region of interest" description="Disordered" evidence="10">
    <location>
        <begin position="1"/>
        <end position="36"/>
    </location>
</feature>
<keyword evidence="5" id="KW-0862">Zinc</keyword>
<evidence type="ECO:0000256" key="8">
    <source>
        <dbReference type="ARBA" id="ARBA00023242"/>
    </source>
</evidence>
<feature type="region of interest" description="Disordered" evidence="10">
    <location>
        <begin position="217"/>
        <end position="247"/>
    </location>
</feature>
<comment type="subcellular location">
    <subcellularLocation>
        <location evidence="1">Nucleus</location>
    </subcellularLocation>
</comment>
<dbReference type="InterPro" id="IPR044300">
    <property type="entry name" value="STOP1/2"/>
</dbReference>
<dbReference type="Pfam" id="PF23115">
    <property type="entry name" value="zf-C2H2_STOP2_3rd"/>
    <property type="match status" value="1"/>
</dbReference>
<feature type="compositionally biased region" description="Polar residues" evidence="10">
    <location>
        <begin position="369"/>
        <end position="386"/>
    </location>
</feature>
<keyword evidence="2" id="KW-0479">Metal-binding</keyword>
<dbReference type="GO" id="GO:0010044">
    <property type="term" value="P:response to aluminum ion"/>
    <property type="evidence" value="ECO:0007669"/>
    <property type="project" value="InterPro"/>
</dbReference>
<organism evidence="12 13">
    <name type="scientific">Marchantia polymorpha</name>
    <name type="common">Common liverwort</name>
    <name type="synonym">Marchantia aquatica</name>
    <dbReference type="NCBI Taxonomy" id="3197"/>
    <lineage>
        <taxon>Eukaryota</taxon>
        <taxon>Viridiplantae</taxon>
        <taxon>Streptophyta</taxon>
        <taxon>Embryophyta</taxon>
        <taxon>Marchantiophyta</taxon>
        <taxon>Marchantiopsida</taxon>
        <taxon>Marchantiidae</taxon>
        <taxon>Marchantiales</taxon>
        <taxon>Marchantiaceae</taxon>
        <taxon>Marchantia</taxon>
    </lineage>
</organism>
<evidence type="ECO:0000256" key="2">
    <source>
        <dbReference type="ARBA" id="ARBA00022723"/>
    </source>
</evidence>
<dbReference type="PROSITE" id="PS00028">
    <property type="entry name" value="ZINC_FINGER_C2H2_1"/>
    <property type="match status" value="1"/>
</dbReference>
<dbReference type="Proteomes" id="UP000244005">
    <property type="component" value="Unassembled WGS sequence"/>
</dbReference>
<feature type="region of interest" description="Disordered" evidence="10">
    <location>
        <begin position="48"/>
        <end position="94"/>
    </location>
</feature>
<feature type="compositionally biased region" description="Gly residues" evidence="10">
    <location>
        <begin position="619"/>
        <end position="641"/>
    </location>
</feature>
<dbReference type="SMART" id="SM00355">
    <property type="entry name" value="ZnF_C2H2"/>
    <property type="match status" value="3"/>
</dbReference>
<keyword evidence="13" id="KW-1185">Reference proteome</keyword>
<dbReference type="GO" id="GO:0010447">
    <property type="term" value="P:response to acidic pH"/>
    <property type="evidence" value="ECO:0007669"/>
    <property type="project" value="InterPro"/>
</dbReference>
<gene>
    <name evidence="12" type="ORF">MARPO_0076s0039</name>
</gene>
<evidence type="ECO:0000256" key="3">
    <source>
        <dbReference type="ARBA" id="ARBA00022737"/>
    </source>
</evidence>
<dbReference type="Pfam" id="PF12874">
    <property type="entry name" value="zf-met"/>
    <property type="match status" value="1"/>
</dbReference>
<keyword evidence="6" id="KW-0805">Transcription regulation</keyword>
<dbReference type="GO" id="GO:0008270">
    <property type="term" value="F:zinc ion binding"/>
    <property type="evidence" value="ECO:0007669"/>
    <property type="project" value="UniProtKB-KW"/>
</dbReference>
<feature type="compositionally biased region" description="Polar residues" evidence="10">
    <location>
        <begin position="660"/>
        <end position="672"/>
    </location>
</feature>
<keyword evidence="4 9" id="KW-0863">Zinc-finger</keyword>
<evidence type="ECO:0000259" key="11">
    <source>
        <dbReference type="PROSITE" id="PS50157"/>
    </source>
</evidence>
<dbReference type="SUPFAM" id="SSF57667">
    <property type="entry name" value="beta-beta-alpha zinc fingers"/>
    <property type="match status" value="1"/>
</dbReference>
<evidence type="ECO:0000256" key="1">
    <source>
        <dbReference type="ARBA" id="ARBA00004123"/>
    </source>
</evidence>
<evidence type="ECO:0000256" key="5">
    <source>
        <dbReference type="ARBA" id="ARBA00022833"/>
    </source>
</evidence>
<dbReference type="InterPro" id="IPR013087">
    <property type="entry name" value="Znf_C2H2_type"/>
</dbReference>
<reference evidence="13" key="1">
    <citation type="journal article" date="2017" name="Cell">
        <title>Insights into land plant evolution garnered from the Marchantia polymorpha genome.</title>
        <authorList>
            <person name="Bowman J.L."/>
            <person name="Kohchi T."/>
            <person name="Yamato K.T."/>
            <person name="Jenkins J."/>
            <person name="Shu S."/>
            <person name="Ishizaki K."/>
            <person name="Yamaoka S."/>
            <person name="Nishihama R."/>
            <person name="Nakamura Y."/>
            <person name="Berger F."/>
            <person name="Adam C."/>
            <person name="Aki S.S."/>
            <person name="Althoff F."/>
            <person name="Araki T."/>
            <person name="Arteaga-Vazquez M.A."/>
            <person name="Balasubrmanian S."/>
            <person name="Barry K."/>
            <person name="Bauer D."/>
            <person name="Boehm C.R."/>
            <person name="Briginshaw L."/>
            <person name="Caballero-Perez J."/>
            <person name="Catarino B."/>
            <person name="Chen F."/>
            <person name="Chiyoda S."/>
            <person name="Chovatia M."/>
            <person name="Davies K.M."/>
            <person name="Delmans M."/>
            <person name="Demura T."/>
            <person name="Dierschke T."/>
            <person name="Dolan L."/>
            <person name="Dorantes-Acosta A.E."/>
            <person name="Eklund D.M."/>
            <person name="Florent S.N."/>
            <person name="Flores-Sandoval E."/>
            <person name="Fujiyama A."/>
            <person name="Fukuzawa H."/>
            <person name="Galik B."/>
            <person name="Grimanelli D."/>
            <person name="Grimwood J."/>
            <person name="Grossniklaus U."/>
            <person name="Hamada T."/>
            <person name="Haseloff J."/>
            <person name="Hetherington A.J."/>
            <person name="Higo A."/>
            <person name="Hirakawa Y."/>
            <person name="Hundley H.N."/>
            <person name="Ikeda Y."/>
            <person name="Inoue K."/>
            <person name="Inoue S.I."/>
            <person name="Ishida S."/>
            <person name="Jia Q."/>
            <person name="Kakita M."/>
            <person name="Kanazawa T."/>
            <person name="Kawai Y."/>
            <person name="Kawashima T."/>
            <person name="Kennedy M."/>
            <person name="Kinose K."/>
            <person name="Kinoshita T."/>
            <person name="Kohara Y."/>
            <person name="Koide E."/>
            <person name="Komatsu K."/>
            <person name="Kopischke S."/>
            <person name="Kubo M."/>
            <person name="Kyozuka J."/>
            <person name="Lagercrantz U."/>
            <person name="Lin S.S."/>
            <person name="Lindquist E."/>
            <person name="Lipzen A.M."/>
            <person name="Lu C.W."/>
            <person name="De Luna E."/>
            <person name="Martienssen R.A."/>
            <person name="Minamino N."/>
            <person name="Mizutani M."/>
            <person name="Mizutani M."/>
            <person name="Mochizuki N."/>
            <person name="Monte I."/>
            <person name="Mosher R."/>
            <person name="Nagasaki H."/>
            <person name="Nakagami H."/>
            <person name="Naramoto S."/>
            <person name="Nishitani K."/>
            <person name="Ohtani M."/>
            <person name="Okamoto T."/>
            <person name="Okumura M."/>
            <person name="Phillips J."/>
            <person name="Pollak B."/>
            <person name="Reinders A."/>
            <person name="Rovekamp M."/>
            <person name="Sano R."/>
            <person name="Sawa S."/>
            <person name="Schmid M.W."/>
            <person name="Shirakawa M."/>
            <person name="Solano R."/>
            <person name="Spunde A."/>
            <person name="Suetsugu N."/>
            <person name="Sugano S."/>
            <person name="Sugiyama A."/>
            <person name="Sun R."/>
            <person name="Suzuki Y."/>
            <person name="Takenaka M."/>
            <person name="Takezawa D."/>
            <person name="Tomogane H."/>
            <person name="Tsuzuki M."/>
            <person name="Ueda T."/>
            <person name="Umeda M."/>
            <person name="Ward J.M."/>
            <person name="Watanabe Y."/>
            <person name="Yazaki K."/>
            <person name="Yokoyama R."/>
            <person name="Yoshitake Y."/>
            <person name="Yotsui I."/>
            <person name="Zachgo S."/>
            <person name="Schmutz J."/>
        </authorList>
    </citation>
    <scope>NUCLEOTIDE SEQUENCE [LARGE SCALE GENOMIC DNA]</scope>
    <source>
        <strain evidence="13">Tak-1</strain>
    </source>
</reference>
<feature type="compositionally biased region" description="Low complexity" evidence="10">
    <location>
        <begin position="217"/>
        <end position="226"/>
    </location>
</feature>
<feature type="compositionally biased region" description="Low complexity" evidence="10">
    <location>
        <begin position="66"/>
        <end position="84"/>
    </location>
</feature>
<dbReference type="EMBL" id="KZ772748">
    <property type="protein sequence ID" value="PTQ34795.1"/>
    <property type="molecule type" value="Genomic_DNA"/>
</dbReference>
<dbReference type="PROSITE" id="PS50157">
    <property type="entry name" value="ZINC_FINGER_C2H2_2"/>
    <property type="match status" value="1"/>
</dbReference>
<evidence type="ECO:0000256" key="9">
    <source>
        <dbReference type="PROSITE-ProRule" id="PRU00042"/>
    </source>
</evidence>
<keyword evidence="8" id="KW-0539">Nucleus</keyword>
<proteinExistence type="predicted"/>
<dbReference type="PANTHER" id="PTHR46352">
    <property type="entry name" value="PROTEIN SENSITIVE TO PROTON RHIZOTOXICITY 1"/>
    <property type="match status" value="1"/>
</dbReference>